<reference evidence="3" key="2">
    <citation type="journal article" date="2024" name="Plant">
        <title>Genomic evolution and insights into agronomic trait innovations of Sesamum species.</title>
        <authorList>
            <person name="Miao H."/>
            <person name="Wang L."/>
            <person name="Qu L."/>
            <person name="Liu H."/>
            <person name="Sun Y."/>
            <person name="Le M."/>
            <person name="Wang Q."/>
            <person name="Wei S."/>
            <person name="Zheng Y."/>
            <person name="Lin W."/>
            <person name="Duan Y."/>
            <person name="Cao H."/>
            <person name="Xiong S."/>
            <person name="Wang X."/>
            <person name="Wei L."/>
            <person name="Li C."/>
            <person name="Ma Q."/>
            <person name="Ju M."/>
            <person name="Zhao R."/>
            <person name="Li G."/>
            <person name="Mu C."/>
            <person name="Tian Q."/>
            <person name="Mei H."/>
            <person name="Zhang T."/>
            <person name="Gao T."/>
            <person name="Zhang H."/>
        </authorList>
    </citation>
    <scope>NUCLEOTIDE SEQUENCE</scope>
    <source>
        <strain evidence="3">KEN1</strain>
    </source>
</reference>
<evidence type="ECO:0000259" key="2">
    <source>
        <dbReference type="Pfam" id="PF14244"/>
    </source>
</evidence>
<evidence type="ECO:0000256" key="1">
    <source>
        <dbReference type="SAM" id="MobiDB-lite"/>
    </source>
</evidence>
<accession>A0AAW2XNJ6</accession>
<comment type="caution">
    <text evidence="3">The sequence shown here is derived from an EMBL/GenBank/DDBJ whole genome shotgun (WGS) entry which is preliminary data.</text>
</comment>
<gene>
    <name evidence="3" type="ORF">Slati_0790900</name>
</gene>
<sequence>MADLATSSKSQTDPETLHLQSSDHPTISLVSTQLGDNYLSWSKALKIALGVKMKFGLINVKCSKRNEDAEFEQWMRADCV</sequence>
<reference evidence="3" key="1">
    <citation type="submission" date="2020-06" db="EMBL/GenBank/DDBJ databases">
        <authorList>
            <person name="Li T."/>
            <person name="Hu X."/>
            <person name="Zhang T."/>
            <person name="Song X."/>
            <person name="Zhang H."/>
            <person name="Dai N."/>
            <person name="Sheng W."/>
            <person name="Hou X."/>
            <person name="Wei L."/>
        </authorList>
    </citation>
    <scope>NUCLEOTIDE SEQUENCE</scope>
    <source>
        <strain evidence="3">KEN1</strain>
        <tissue evidence="3">Leaf</tissue>
    </source>
</reference>
<organism evidence="3">
    <name type="scientific">Sesamum latifolium</name>
    <dbReference type="NCBI Taxonomy" id="2727402"/>
    <lineage>
        <taxon>Eukaryota</taxon>
        <taxon>Viridiplantae</taxon>
        <taxon>Streptophyta</taxon>
        <taxon>Embryophyta</taxon>
        <taxon>Tracheophyta</taxon>
        <taxon>Spermatophyta</taxon>
        <taxon>Magnoliopsida</taxon>
        <taxon>eudicotyledons</taxon>
        <taxon>Gunneridae</taxon>
        <taxon>Pentapetalae</taxon>
        <taxon>asterids</taxon>
        <taxon>lamiids</taxon>
        <taxon>Lamiales</taxon>
        <taxon>Pedaliaceae</taxon>
        <taxon>Sesamum</taxon>
    </lineage>
</organism>
<feature type="non-terminal residue" evidence="3">
    <location>
        <position position="80"/>
    </location>
</feature>
<name>A0AAW2XNJ6_9LAMI</name>
<evidence type="ECO:0000313" key="3">
    <source>
        <dbReference type="EMBL" id="KAL0454517.1"/>
    </source>
</evidence>
<dbReference type="PANTHER" id="PTHR37610">
    <property type="entry name" value="CCHC-TYPE DOMAIN-CONTAINING PROTEIN"/>
    <property type="match status" value="1"/>
</dbReference>
<proteinExistence type="predicted"/>
<feature type="region of interest" description="Disordered" evidence="1">
    <location>
        <begin position="1"/>
        <end position="22"/>
    </location>
</feature>
<dbReference type="Pfam" id="PF14244">
    <property type="entry name" value="Retrotran_gag_3"/>
    <property type="match status" value="1"/>
</dbReference>
<dbReference type="InterPro" id="IPR029472">
    <property type="entry name" value="Copia-like_N"/>
</dbReference>
<protein>
    <recommendedName>
        <fullName evidence="2">Retrotransposon Copia-like N-terminal domain-containing protein</fullName>
    </recommendedName>
</protein>
<dbReference type="EMBL" id="JACGWN010000003">
    <property type="protein sequence ID" value="KAL0454517.1"/>
    <property type="molecule type" value="Genomic_DNA"/>
</dbReference>
<feature type="domain" description="Retrotransposon Copia-like N-terminal" evidence="2">
    <location>
        <begin position="21"/>
        <end position="64"/>
    </location>
</feature>
<dbReference type="PANTHER" id="PTHR37610:SF40">
    <property type="entry name" value="OS01G0909600 PROTEIN"/>
    <property type="match status" value="1"/>
</dbReference>
<dbReference type="AlphaFoldDB" id="A0AAW2XNJ6"/>